<comment type="caution">
    <text evidence="1">The sequence shown here is derived from an EMBL/GenBank/DDBJ whole genome shotgun (WGS) entry which is preliminary data.</text>
</comment>
<gene>
    <name evidence="1" type="ORF">FHS89_002437</name>
</gene>
<dbReference type="EMBL" id="JACIJS010000007">
    <property type="protein sequence ID" value="MBB5516406.1"/>
    <property type="molecule type" value="Genomic_DNA"/>
</dbReference>
<proteinExistence type="predicted"/>
<sequence>MEVTRDIPFATRLRADGREEVLRAELTHPGADAPLVLLAHGGGFRKGSRHNPGLARIGMALNEAGFATATVDYRLNTSMDELPEQVHPILTQNIRRVKKRGLPVPDNLMSTRMMGAVLDLSEAVGFFSTQPQISGPPMILGVSAGAIAGMTLAHPPAGMDLHQPAAVISIVGLVPFPWNLSAAGAPALMIGAGRDRVIPAKSLPIAGRWAARNAAPVERHMLPDARHNKINLAEATLPNGVNALSHCIAFLRTHAG</sequence>
<dbReference type="AlphaFoldDB" id="A0A840X3M5"/>
<reference evidence="1 2" key="1">
    <citation type="submission" date="2020-08" db="EMBL/GenBank/DDBJ databases">
        <title>Genomic Encyclopedia of Type Strains, Phase IV (KMG-IV): sequencing the most valuable type-strain genomes for metagenomic binning, comparative biology and taxonomic classification.</title>
        <authorList>
            <person name="Goeker M."/>
        </authorList>
    </citation>
    <scope>NUCLEOTIDE SEQUENCE [LARGE SCALE GENOMIC DNA]</scope>
    <source>
        <strain evidence="1 2">DSM 103377</strain>
    </source>
</reference>
<name>A0A840X3M5_9RHOB</name>
<organism evidence="1 2">
    <name type="scientific">Rubricella aquisinus</name>
    <dbReference type="NCBI Taxonomy" id="2028108"/>
    <lineage>
        <taxon>Bacteria</taxon>
        <taxon>Pseudomonadati</taxon>
        <taxon>Pseudomonadota</taxon>
        <taxon>Alphaproteobacteria</taxon>
        <taxon>Rhodobacterales</taxon>
        <taxon>Paracoccaceae</taxon>
        <taxon>Rubricella</taxon>
    </lineage>
</organism>
<dbReference type="Gene3D" id="3.40.50.1820">
    <property type="entry name" value="alpha/beta hydrolase"/>
    <property type="match status" value="1"/>
</dbReference>
<dbReference type="SUPFAM" id="SSF53474">
    <property type="entry name" value="alpha/beta-Hydrolases"/>
    <property type="match status" value="1"/>
</dbReference>
<keyword evidence="2" id="KW-1185">Reference proteome</keyword>
<dbReference type="RefSeq" id="WP_184011992.1">
    <property type="nucleotide sequence ID" value="NZ_JACIJS010000007.1"/>
</dbReference>
<protein>
    <submittedName>
        <fullName evidence="1">Acetyl esterase/lipase</fullName>
    </submittedName>
</protein>
<evidence type="ECO:0000313" key="2">
    <source>
        <dbReference type="Proteomes" id="UP000553766"/>
    </source>
</evidence>
<accession>A0A840X3M5</accession>
<dbReference type="Proteomes" id="UP000553766">
    <property type="component" value="Unassembled WGS sequence"/>
</dbReference>
<evidence type="ECO:0000313" key="1">
    <source>
        <dbReference type="EMBL" id="MBB5516406.1"/>
    </source>
</evidence>
<dbReference type="InterPro" id="IPR029058">
    <property type="entry name" value="AB_hydrolase_fold"/>
</dbReference>